<protein>
    <submittedName>
        <fullName evidence="1">Uncharacterized protein</fullName>
    </submittedName>
</protein>
<sequence length="209" mass="23414">MNRSTPGLPVHHQLLKITQTHVHPVSDAIQPSHPRRPLFLLPPIPPSIKVFPNESTLLMRWPEYWSLSFSIIPSKEIPGLISFRMDWLDLLAVQGTLKSLLQHHNSKASILQHSAFFTVQLSHPYTTTGKTIALTRRTLVGKVMSLLFNMLSRLVITFLPRSKHLLISWLQSPSVVILEPPKIKSDTVSTVSPSISHGVMGPDAMIFVS</sequence>
<name>A0AC11DST1_SHEEP</name>
<dbReference type="Ensembl" id="ENSOART00020081856.1">
    <property type="protein sequence ID" value="ENSOARP00020049086.1"/>
    <property type="gene ID" value="ENSOARG00020027766.1"/>
</dbReference>
<evidence type="ECO:0000313" key="1">
    <source>
        <dbReference type="Ensembl" id="ENSOARP00020049086.1"/>
    </source>
</evidence>
<reference evidence="1" key="2">
    <citation type="submission" date="2025-08" db="UniProtKB">
        <authorList>
            <consortium name="Ensembl"/>
        </authorList>
    </citation>
    <scope>IDENTIFICATION</scope>
</reference>
<proteinExistence type="predicted"/>
<reference evidence="1" key="1">
    <citation type="submission" date="2020-11" db="EMBL/GenBank/DDBJ databases">
        <authorList>
            <person name="Davenport K.M."/>
            <person name="Bickhart D.M."/>
            <person name="Smith T.P.L."/>
            <person name="Murdoch B.M."/>
            <person name="Rosen B.D."/>
        </authorList>
    </citation>
    <scope>NUCLEOTIDE SEQUENCE [LARGE SCALE GENOMIC DNA]</scope>
    <source>
        <strain evidence="1">OAR_USU_Benz2616</strain>
    </source>
</reference>
<organism evidence="1">
    <name type="scientific">Ovis aries</name>
    <name type="common">Sheep</name>
    <dbReference type="NCBI Taxonomy" id="9940"/>
    <lineage>
        <taxon>Eukaryota</taxon>
        <taxon>Metazoa</taxon>
        <taxon>Chordata</taxon>
        <taxon>Craniata</taxon>
        <taxon>Vertebrata</taxon>
        <taxon>Euteleostomi</taxon>
        <taxon>Mammalia</taxon>
        <taxon>Eutheria</taxon>
        <taxon>Laurasiatheria</taxon>
        <taxon>Artiodactyla</taxon>
        <taxon>Ruminantia</taxon>
        <taxon>Pecora</taxon>
        <taxon>Bovidae</taxon>
        <taxon>Caprinae</taxon>
        <taxon>Ovis</taxon>
    </lineage>
</organism>
<accession>A0AC11DST1</accession>
<reference evidence="1" key="3">
    <citation type="submission" date="2025-09" db="UniProtKB">
        <authorList>
            <consortium name="Ensembl"/>
        </authorList>
    </citation>
    <scope>IDENTIFICATION</scope>
</reference>